<dbReference type="PANTHER" id="PTHR33643">
    <property type="entry name" value="UREASE ACCESSORY PROTEIN D"/>
    <property type="match status" value="1"/>
</dbReference>
<comment type="similarity">
    <text evidence="1 3">Belongs to the UreD family.</text>
</comment>
<gene>
    <name evidence="3" type="primary">ureD</name>
    <name evidence="4" type="ORF">BZARG_2257</name>
</gene>
<keyword evidence="5" id="KW-1185">Reference proteome</keyword>
<keyword evidence="3" id="KW-0963">Cytoplasm</keyword>
<comment type="subcellular location">
    <subcellularLocation>
        <location evidence="3">Cytoplasm</location>
    </subcellularLocation>
</comment>
<dbReference type="HAMAP" id="MF_01384">
    <property type="entry name" value="UreD"/>
    <property type="match status" value="1"/>
</dbReference>
<protein>
    <recommendedName>
        <fullName evidence="3">Urease accessory protein UreD</fullName>
    </recommendedName>
</protein>
<evidence type="ECO:0000313" key="4">
    <source>
        <dbReference type="EMBL" id="EGV42516.1"/>
    </source>
</evidence>
<evidence type="ECO:0000256" key="1">
    <source>
        <dbReference type="ARBA" id="ARBA00007177"/>
    </source>
</evidence>
<organism evidence="4 5">
    <name type="scientific">Bizionia argentinensis JUB59</name>
    <dbReference type="NCBI Taxonomy" id="1046627"/>
    <lineage>
        <taxon>Bacteria</taxon>
        <taxon>Pseudomonadati</taxon>
        <taxon>Bacteroidota</taxon>
        <taxon>Flavobacteriia</taxon>
        <taxon>Flavobacteriales</taxon>
        <taxon>Flavobacteriaceae</taxon>
        <taxon>Bizionia</taxon>
    </lineage>
</organism>
<dbReference type="InterPro" id="IPR002669">
    <property type="entry name" value="UreD"/>
</dbReference>
<dbReference type="GO" id="GO:0016151">
    <property type="term" value="F:nickel cation binding"/>
    <property type="evidence" value="ECO:0007669"/>
    <property type="project" value="UniProtKB-UniRule"/>
</dbReference>
<dbReference type="eggNOG" id="COG0829">
    <property type="taxonomic scope" value="Bacteria"/>
</dbReference>
<dbReference type="EMBL" id="AFXZ01000051">
    <property type="protein sequence ID" value="EGV42516.1"/>
    <property type="molecule type" value="Genomic_DNA"/>
</dbReference>
<comment type="subunit">
    <text evidence="3">UreD, UreF and UreG form a complex that acts as a GTP-hydrolysis-dependent molecular chaperone, activating the urease apoprotein by helping to assemble the nickel containing metallocenter of UreC. The UreE protein probably delivers the nickel.</text>
</comment>
<evidence type="ECO:0000256" key="2">
    <source>
        <dbReference type="ARBA" id="ARBA00023186"/>
    </source>
</evidence>
<evidence type="ECO:0000313" key="5">
    <source>
        <dbReference type="Proteomes" id="UP000003730"/>
    </source>
</evidence>
<keyword evidence="2 3" id="KW-0143">Chaperone</keyword>
<dbReference type="AlphaFoldDB" id="G2EGE9"/>
<dbReference type="PANTHER" id="PTHR33643:SF1">
    <property type="entry name" value="UREASE ACCESSORY PROTEIN D"/>
    <property type="match status" value="1"/>
</dbReference>
<dbReference type="STRING" id="1046627.BZARG_2257"/>
<dbReference type="OrthoDB" id="9807968at2"/>
<dbReference type="Proteomes" id="UP000003730">
    <property type="component" value="Unassembled WGS sequence"/>
</dbReference>
<accession>G2EGE9</accession>
<sequence>MERYSLKTGLREQTILKDVYFTSPFNLVEVRENKKNQLLEMMLMSSSPGLLNNDFYDITIEVIDGSALNLQTQSYQRIFVSEKGTQQNMAISVGDDAYFSHVPHPTVPHKGAKYKAKNAIHIKGSSTLLWGEILTCGRKYMAEGEEFQFKKHHTVTEIYQDDVMIFKDNLYIVPEEINLKQFGLYEEYTHQGSLFFIAPETDITERMERISEVFSKEKGISFGISKMMENAYSIRVLGNEAQQLYKLFTQIRKDEDLLINLQGRKN</sequence>
<dbReference type="GO" id="GO:0005737">
    <property type="term" value="C:cytoplasm"/>
    <property type="evidence" value="ECO:0007669"/>
    <property type="project" value="UniProtKB-SubCell"/>
</dbReference>
<name>G2EGE9_9FLAO</name>
<dbReference type="RefSeq" id="WP_008639001.1">
    <property type="nucleotide sequence ID" value="NZ_AFXZ01000051.1"/>
</dbReference>
<proteinExistence type="inferred from homology"/>
<comment type="function">
    <text evidence="3">Required for maturation of urease via the functional incorporation of the urease nickel metallocenter.</text>
</comment>
<comment type="caution">
    <text evidence="4">The sequence shown here is derived from an EMBL/GenBank/DDBJ whole genome shotgun (WGS) entry which is preliminary data.</text>
</comment>
<evidence type="ECO:0000256" key="3">
    <source>
        <dbReference type="HAMAP-Rule" id="MF_01384"/>
    </source>
</evidence>
<dbReference type="Pfam" id="PF01774">
    <property type="entry name" value="UreD"/>
    <property type="match status" value="1"/>
</dbReference>
<reference evidence="4 5" key="1">
    <citation type="journal article" date="2008" name="Int. J. Syst. Evol. Microbiol.">
        <title>Bizionia argentinensis sp. nov., isolated from surface marine water in Antarctica.</title>
        <authorList>
            <person name="Bercovich A."/>
            <person name="Vazquez S.C."/>
            <person name="Yankilevich P."/>
            <person name="Coria S.H."/>
            <person name="Foti M."/>
            <person name="Hernandez E."/>
            <person name="Vidal A."/>
            <person name="Ruberto L."/>
            <person name="Melo C."/>
            <person name="Marenssi S."/>
            <person name="Criscuolo M."/>
            <person name="Memoli M."/>
            <person name="Arguelles M."/>
            <person name="Mac Cormack W.P."/>
        </authorList>
    </citation>
    <scope>NUCLEOTIDE SEQUENCE [LARGE SCALE GENOMIC DNA]</scope>
    <source>
        <strain evidence="4 5">JUB59</strain>
    </source>
</reference>
<keyword evidence="3" id="KW-0996">Nickel insertion</keyword>